<organism evidence="2 3">
    <name type="scientific">Microbotryum silenes-dioicae</name>
    <dbReference type="NCBI Taxonomy" id="796604"/>
    <lineage>
        <taxon>Eukaryota</taxon>
        <taxon>Fungi</taxon>
        <taxon>Dikarya</taxon>
        <taxon>Basidiomycota</taxon>
        <taxon>Pucciniomycotina</taxon>
        <taxon>Microbotryomycetes</taxon>
        <taxon>Microbotryales</taxon>
        <taxon>Microbotryaceae</taxon>
        <taxon>Microbotryum</taxon>
    </lineage>
</organism>
<reference evidence="2 3" key="1">
    <citation type="submission" date="2016-11" db="EMBL/GenBank/DDBJ databases">
        <authorList>
            <person name="Jaros S."/>
            <person name="Januszkiewicz K."/>
            <person name="Wedrychowicz H."/>
        </authorList>
    </citation>
    <scope>NUCLEOTIDE SEQUENCE [LARGE SCALE GENOMIC DNA]</scope>
</reference>
<accession>A0A2X0M4V8</accession>
<feature type="region of interest" description="Disordered" evidence="1">
    <location>
        <begin position="314"/>
        <end position="351"/>
    </location>
</feature>
<feature type="compositionally biased region" description="Polar residues" evidence="1">
    <location>
        <begin position="57"/>
        <end position="70"/>
    </location>
</feature>
<sequence>MYQHSVVSAAPACGVHVPIRSHVQALCFVEWAARWAHPTTTSSCAKARKGERAGLESRSNPSSPTFSQGKVQLPPPLRHNPECRQLREGSDSGQLLRPTTVVCKAIALRENARSYNNASSLTLLAAHFDQTRLGILGPRIPVVNQRSSLCSNVADRPSRHRHSTWTQRRRQSHTKAYFDQARVRLAQAGDTAKEWVLRLCLPPGRDRRTHNLPPPSTEMTMLICDSDTNTGDRGPQELIVQVRSHRCPNGRPKYQVVSSLHPSAMPLRYPTLFAAEENSTHLNTPLCGFHQAGPPIARNREQIDNGVQLREVLPVSVWMTNEEDKDRDDEDEDREEGDEEDGDGERQRSSKGVEVASLAFTILCALLAKGDEYFSIPHCTHGPFLESVIYGYTPSRDRSTLHIRLHQENLHLTTTQGINGLAPNPIGRCTGADKACNRPDLIARVFEAKSGNKRHAGCFGDECKMNGFCFFAVLRVVSS</sequence>
<dbReference type="Proteomes" id="UP000249464">
    <property type="component" value="Unassembled WGS sequence"/>
</dbReference>
<keyword evidence="3" id="KW-1185">Reference proteome</keyword>
<protein>
    <submittedName>
        <fullName evidence="2">BQ5605_C003g02052 protein</fullName>
    </submittedName>
</protein>
<evidence type="ECO:0000313" key="2">
    <source>
        <dbReference type="EMBL" id="SGY38602.1"/>
    </source>
</evidence>
<evidence type="ECO:0000313" key="3">
    <source>
        <dbReference type="Proteomes" id="UP000249464"/>
    </source>
</evidence>
<dbReference type="EMBL" id="FQNC01000042">
    <property type="protein sequence ID" value="SGY38602.1"/>
    <property type="molecule type" value="Genomic_DNA"/>
</dbReference>
<evidence type="ECO:0000256" key="1">
    <source>
        <dbReference type="SAM" id="MobiDB-lite"/>
    </source>
</evidence>
<feature type="compositionally biased region" description="Acidic residues" evidence="1">
    <location>
        <begin position="321"/>
        <end position="343"/>
    </location>
</feature>
<dbReference type="AlphaFoldDB" id="A0A2X0M4V8"/>
<proteinExistence type="predicted"/>
<name>A0A2X0M4V8_9BASI</name>
<gene>
    <name evidence="2" type="primary">BQ5605_C003g02052</name>
    <name evidence="2" type="ORF">BQ5605_C003G02052</name>
</gene>
<feature type="region of interest" description="Disordered" evidence="1">
    <location>
        <begin position="42"/>
        <end position="76"/>
    </location>
</feature>